<keyword evidence="2 4" id="KW-0808">Transferase</keyword>
<protein>
    <submittedName>
        <fullName evidence="4">Glycosyl transferase family 2</fullName>
    </submittedName>
</protein>
<dbReference type="EMBL" id="FCOA02000002">
    <property type="protein sequence ID" value="SAK45250.1"/>
    <property type="molecule type" value="Genomic_DNA"/>
</dbReference>
<organism evidence="4 5">
    <name type="scientific">Caballeronia hypogeia</name>
    <dbReference type="NCBI Taxonomy" id="1777140"/>
    <lineage>
        <taxon>Bacteria</taxon>
        <taxon>Pseudomonadati</taxon>
        <taxon>Pseudomonadota</taxon>
        <taxon>Betaproteobacteria</taxon>
        <taxon>Burkholderiales</taxon>
        <taxon>Burkholderiaceae</taxon>
        <taxon>Caballeronia</taxon>
    </lineage>
</organism>
<dbReference type="InterPro" id="IPR029044">
    <property type="entry name" value="Nucleotide-diphossugar_trans"/>
</dbReference>
<dbReference type="PANTHER" id="PTHR22916:SF51">
    <property type="entry name" value="GLYCOSYLTRANSFERASE EPSH-RELATED"/>
    <property type="match status" value="1"/>
</dbReference>
<dbReference type="STRING" id="1777140.AWB79_00962"/>
<reference evidence="4" key="1">
    <citation type="submission" date="2016-01" db="EMBL/GenBank/DDBJ databases">
        <authorList>
            <person name="Peeters C."/>
        </authorList>
    </citation>
    <scope>NUCLEOTIDE SEQUENCE</scope>
    <source>
        <strain evidence="4">LMG 29322</strain>
    </source>
</reference>
<dbReference type="Proteomes" id="UP000054851">
    <property type="component" value="Unassembled WGS sequence"/>
</dbReference>
<evidence type="ECO:0000259" key="3">
    <source>
        <dbReference type="Pfam" id="PF00535"/>
    </source>
</evidence>
<comment type="caution">
    <text evidence="4">The sequence shown here is derived from an EMBL/GenBank/DDBJ whole genome shotgun (WGS) entry which is preliminary data.</text>
</comment>
<proteinExistence type="predicted"/>
<accession>A0A157ZIB1</accession>
<keyword evidence="5" id="KW-1185">Reference proteome</keyword>
<evidence type="ECO:0000256" key="2">
    <source>
        <dbReference type="ARBA" id="ARBA00022679"/>
    </source>
</evidence>
<dbReference type="AlphaFoldDB" id="A0A157ZIB1"/>
<dbReference type="CDD" id="cd08368">
    <property type="entry name" value="LIM"/>
    <property type="match status" value="1"/>
</dbReference>
<dbReference type="SUPFAM" id="SSF53448">
    <property type="entry name" value="Nucleotide-diphospho-sugar transferases"/>
    <property type="match status" value="1"/>
</dbReference>
<evidence type="ECO:0000256" key="1">
    <source>
        <dbReference type="ARBA" id="ARBA00022676"/>
    </source>
</evidence>
<dbReference type="Gene3D" id="3.90.550.10">
    <property type="entry name" value="Spore Coat Polysaccharide Biosynthesis Protein SpsA, Chain A"/>
    <property type="match status" value="1"/>
</dbReference>
<dbReference type="OrthoDB" id="9798249at2"/>
<feature type="domain" description="Glycosyltransferase 2-like" evidence="3">
    <location>
        <begin position="16"/>
        <end position="152"/>
    </location>
</feature>
<keyword evidence="1" id="KW-0328">Glycosyltransferase</keyword>
<dbReference type="PANTHER" id="PTHR22916">
    <property type="entry name" value="GLYCOSYLTRANSFERASE"/>
    <property type="match status" value="1"/>
</dbReference>
<evidence type="ECO:0000313" key="5">
    <source>
        <dbReference type="Proteomes" id="UP000054851"/>
    </source>
</evidence>
<dbReference type="Pfam" id="PF00535">
    <property type="entry name" value="Glycos_transf_2"/>
    <property type="match status" value="1"/>
</dbReference>
<gene>
    <name evidence="4" type="ORF">AWB79_00962</name>
</gene>
<dbReference type="GO" id="GO:0016758">
    <property type="term" value="F:hexosyltransferase activity"/>
    <property type="evidence" value="ECO:0007669"/>
    <property type="project" value="UniProtKB-ARBA"/>
</dbReference>
<dbReference type="CDD" id="cd00761">
    <property type="entry name" value="Glyco_tranf_GTA_type"/>
    <property type="match status" value="1"/>
</dbReference>
<name>A0A157ZIB1_9BURK</name>
<dbReference type="InterPro" id="IPR001173">
    <property type="entry name" value="Glyco_trans_2-like"/>
</dbReference>
<evidence type="ECO:0000313" key="4">
    <source>
        <dbReference type="EMBL" id="SAK45250.1"/>
    </source>
</evidence>
<sequence>MPFESDSLRDTSPLLSIVVAAYNIEGYIEEALESLLSQPYIDAIKIIVVDDGSRDETYAAARAIAERDHGAHIELLRQENGGLSAARNTGMAAVRTPYVGFLDGDDIYLKGFTDAVIPLLAEGVWDLVEYNVKIIDDDGRELDEIDVANSVASGGRPMSRAALQQFADGFHTFAWARVYRTELFDEAPFPVGRHYEDMAVVPSTYLRANSIYHIPTPLIGYRRRFGSITQMASLQDVEDLRINGTEALARCDGGEMDDYWLTVFDKLFHRACFVCARVDRGAFKQASETLSAMATDHRKARMRLAEGGGREVVELKPFDLNVRADRSIHFLKGLVKKMLRRSLDHHQRARRPGTSNQLSG</sequence>